<keyword evidence="8" id="KW-1185">Reference proteome</keyword>
<dbReference type="OMA" id="ICHECIT"/>
<dbReference type="Gene3D" id="3.30.40.10">
    <property type="entry name" value="Zinc/RING finger domain, C3HC4 (zinc finger)"/>
    <property type="match status" value="1"/>
</dbReference>
<dbReference type="InterPro" id="IPR027370">
    <property type="entry name" value="Znf-RING_euk"/>
</dbReference>
<dbReference type="GO" id="GO:0008270">
    <property type="term" value="F:zinc ion binding"/>
    <property type="evidence" value="ECO:0007669"/>
    <property type="project" value="UniProtKB-KW"/>
</dbReference>
<keyword evidence="2 4" id="KW-0863">Zinc-finger</keyword>
<feature type="coiled-coil region" evidence="5">
    <location>
        <begin position="30"/>
        <end position="99"/>
    </location>
</feature>
<dbReference type="PROSITE" id="PS50089">
    <property type="entry name" value="ZF_RING_2"/>
    <property type="match status" value="1"/>
</dbReference>
<evidence type="ECO:0000256" key="4">
    <source>
        <dbReference type="PROSITE-ProRule" id="PRU00175"/>
    </source>
</evidence>
<evidence type="ECO:0000256" key="3">
    <source>
        <dbReference type="ARBA" id="ARBA00022833"/>
    </source>
</evidence>
<dbReference type="InterPro" id="IPR052667">
    <property type="entry name" value="E3_ubiquitin-ligase_RING"/>
</dbReference>
<dbReference type="eggNOG" id="KOG4185">
    <property type="taxonomic scope" value="Eukaryota"/>
</dbReference>
<keyword evidence="1" id="KW-0479">Metal-binding</keyword>
<gene>
    <name evidence="7" type="ORF">CAEBREN_20031</name>
</gene>
<keyword evidence="3" id="KW-0862">Zinc</keyword>
<dbReference type="SUPFAM" id="SSF57850">
    <property type="entry name" value="RING/U-box"/>
    <property type="match status" value="1"/>
</dbReference>
<evidence type="ECO:0000259" key="6">
    <source>
        <dbReference type="PROSITE" id="PS50089"/>
    </source>
</evidence>
<evidence type="ECO:0000256" key="1">
    <source>
        <dbReference type="ARBA" id="ARBA00022723"/>
    </source>
</evidence>
<dbReference type="InterPro" id="IPR013083">
    <property type="entry name" value="Znf_RING/FYVE/PHD"/>
</dbReference>
<protein>
    <recommendedName>
        <fullName evidence="6">RING-type domain-containing protein</fullName>
    </recommendedName>
</protein>
<dbReference type="OrthoDB" id="10067217at2759"/>
<feature type="domain" description="RING-type" evidence="6">
    <location>
        <begin position="173"/>
        <end position="217"/>
    </location>
</feature>
<dbReference type="InterPro" id="IPR017907">
    <property type="entry name" value="Znf_RING_CS"/>
</dbReference>
<evidence type="ECO:0000256" key="2">
    <source>
        <dbReference type="ARBA" id="ARBA00022771"/>
    </source>
</evidence>
<name>G0N8Z8_CAEBE</name>
<keyword evidence="5" id="KW-0175">Coiled coil</keyword>
<reference evidence="8" key="1">
    <citation type="submission" date="2011-07" db="EMBL/GenBank/DDBJ databases">
        <authorList>
            <consortium name="Caenorhabditis brenneri Sequencing and Analysis Consortium"/>
            <person name="Wilson R.K."/>
        </authorList>
    </citation>
    <scope>NUCLEOTIDE SEQUENCE [LARGE SCALE GENOMIC DNA]</scope>
    <source>
        <strain evidence="8">PB2801</strain>
    </source>
</reference>
<dbReference type="PROSITE" id="PS00518">
    <property type="entry name" value="ZF_RING_1"/>
    <property type="match status" value="1"/>
</dbReference>
<accession>G0N8Z8</accession>
<dbReference type="PANTHER" id="PTHR47156:SF10">
    <property type="entry name" value="E3 UBIQUITIN-PROTEIN LIGASE TRIM-21-RELATED"/>
    <property type="match status" value="1"/>
</dbReference>
<dbReference type="Pfam" id="PF13445">
    <property type="entry name" value="zf-RING_UBOX"/>
    <property type="match status" value="1"/>
</dbReference>
<evidence type="ECO:0000313" key="7">
    <source>
        <dbReference type="EMBL" id="EGT55510.1"/>
    </source>
</evidence>
<dbReference type="AlphaFoldDB" id="G0N8Z8"/>
<dbReference type="InParanoid" id="G0N8Z8"/>
<dbReference type="Proteomes" id="UP000008068">
    <property type="component" value="Unassembled WGS sequence"/>
</dbReference>
<dbReference type="STRING" id="135651.G0N8Z8"/>
<dbReference type="HOGENOM" id="CLU_093265_0_0_1"/>
<dbReference type="SMART" id="SM00184">
    <property type="entry name" value="RING"/>
    <property type="match status" value="1"/>
</dbReference>
<dbReference type="EMBL" id="GL379851">
    <property type="protein sequence ID" value="EGT55510.1"/>
    <property type="molecule type" value="Genomic_DNA"/>
</dbReference>
<sequence length="239" mass="27520">MAPKKQKFIFMKKSNGIFKVPIISGSSKKISQESMEIRRLKNELEICKNELKNKTTENTVLRNQCIAFENHCEQLHGIRNQLINEMNEQEKHFADLFDKQKKLIEESNKFCSISKEIGLAKDKHLEVQTKLIDILEKDLNTMDQIQKRHEDAKNQQGKMETTRNGEPFSWQLCDICLEKYSNEECHVPRSLGCGHTVCHGCATKLSVTGGVRCPFDRITTKTKNSESLPKNFSVLQMCI</sequence>
<dbReference type="InterPro" id="IPR001841">
    <property type="entry name" value="Znf_RING"/>
</dbReference>
<dbReference type="PANTHER" id="PTHR47156">
    <property type="entry name" value="PROTEIN CBG20824"/>
    <property type="match status" value="1"/>
</dbReference>
<evidence type="ECO:0000256" key="5">
    <source>
        <dbReference type="SAM" id="Coils"/>
    </source>
</evidence>
<evidence type="ECO:0000313" key="8">
    <source>
        <dbReference type="Proteomes" id="UP000008068"/>
    </source>
</evidence>
<organism evidence="8">
    <name type="scientific">Caenorhabditis brenneri</name>
    <name type="common">Nematode worm</name>
    <dbReference type="NCBI Taxonomy" id="135651"/>
    <lineage>
        <taxon>Eukaryota</taxon>
        <taxon>Metazoa</taxon>
        <taxon>Ecdysozoa</taxon>
        <taxon>Nematoda</taxon>
        <taxon>Chromadorea</taxon>
        <taxon>Rhabditida</taxon>
        <taxon>Rhabditina</taxon>
        <taxon>Rhabditomorpha</taxon>
        <taxon>Rhabditoidea</taxon>
        <taxon>Rhabditidae</taxon>
        <taxon>Peloderinae</taxon>
        <taxon>Caenorhabditis</taxon>
    </lineage>
</organism>
<feature type="coiled-coil region" evidence="5">
    <location>
        <begin position="135"/>
        <end position="162"/>
    </location>
</feature>
<proteinExistence type="predicted"/>